<gene>
    <name evidence="2" type="ORF">DXG03_000886</name>
</gene>
<feature type="compositionally biased region" description="Low complexity" evidence="1">
    <location>
        <begin position="48"/>
        <end position="70"/>
    </location>
</feature>
<feature type="compositionally biased region" description="Acidic residues" evidence="1">
    <location>
        <begin position="23"/>
        <end position="33"/>
    </location>
</feature>
<dbReference type="AlphaFoldDB" id="A0A9P7FZH2"/>
<reference evidence="2" key="1">
    <citation type="submission" date="2020-07" db="EMBL/GenBank/DDBJ databases">
        <authorList>
            <person name="Nieuwenhuis M."/>
            <person name="Van De Peppel L.J.J."/>
        </authorList>
    </citation>
    <scope>NUCLEOTIDE SEQUENCE</scope>
    <source>
        <strain evidence="2">AP01</strain>
        <tissue evidence="2">Mycelium</tissue>
    </source>
</reference>
<evidence type="ECO:0000313" key="2">
    <source>
        <dbReference type="EMBL" id="KAG5640161.1"/>
    </source>
</evidence>
<evidence type="ECO:0008006" key="4">
    <source>
        <dbReference type="Google" id="ProtNLM"/>
    </source>
</evidence>
<feature type="region of interest" description="Disordered" evidence="1">
    <location>
        <begin position="1"/>
        <end position="72"/>
    </location>
</feature>
<organism evidence="2 3">
    <name type="scientific">Asterophora parasitica</name>
    <dbReference type="NCBI Taxonomy" id="117018"/>
    <lineage>
        <taxon>Eukaryota</taxon>
        <taxon>Fungi</taxon>
        <taxon>Dikarya</taxon>
        <taxon>Basidiomycota</taxon>
        <taxon>Agaricomycotina</taxon>
        <taxon>Agaricomycetes</taxon>
        <taxon>Agaricomycetidae</taxon>
        <taxon>Agaricales</taxon>
        <taxon>Tricholomatineae</taxon>
        <taxon>Lyophyllaceae</taxon>
        <taxon>Asterophora</taxon>
    </lineage>
</organism>
<sequence length="482" mass="53856">RSKGLPLDIHVDCTIPDEHDNHEEDEEEADEEKEVYNPDLYDRFGWGSPPLSASAEESSAAATVPSTATTHGQQYAEDHKDCHHPPPPFSLQDLTQILDLIVPHVARWRSLEVTCSVYEYMYNLLSRLAKCPSAPLLEVLQLYHYEDCEDYEVFEPAALREAFLLFSGNAPVLQDVALWGVHLDWDRSLSFLKGLRDLELTYHAKDVRPSYAAFTSIIAASPALRTLSLCLSGPQDHVPPDPSVDGIANPNDWGRPENPISIPSLNDLVLCYHEAAYAVSLLQKLSVPNVHSLALDFDGEDYSAFVRQLTQPMPVPADSHPKLPSIIAGLEHLKISGLPCDARSIDAMYEQLGGLQTINLNCSGEDEEKLFRRLYKPSSSSSSASATPGPNTTKIVCPKLHTVTTTGIPGAEMRQFVEARRAAGVPIKRVMLSEEDDVDEKDEKWLRAHVEEFDFFEPSDSEEEFDDVDGDEDEEQEFQHWF</sequence>
<feature type="non-terminal residue" evidence="2">
    <location>
        <position position="1"/>
    </location>
</feature>
<feature type="compositionally biased region" description="Acidic residues" evidence="1">
    <location>
        <begin position="458"/>
        <end position="476"/>
    </location>
</feature>
<proteinExistence type="predicted"/>
<dbReference type="OrthoDB" id="3341212at2759"/>
<feature type="region of interest" description="Disordered" evidence="1">
    <location>
        <begin position="458"/>
        <end position="482"/>
    </location>
</feature>
<evidence type="ECO:0000313" key="3">
    <source>
        <dbReference type="Proteomes" id="UP000775547"/>
    </source>
</evidence>
<dbReference type="Proteomes" id="UP000775547">
    <property type="component" value="Unassembled WGS sequence"/>
</dbReference>
<reference evidence="2" key="2">
    <citation type="submission" date="2021-10" db="EMBL/GenBank/DDBJ databases">
        <title>Phylogenomics reveals ancestral predisposition of the termite-cultivated fungus Termitomyces towards a domesticated lifestyle.</title>
        <authorList>
            <person name="Auxier B."/>
            <person name="Grum-Grzhimaylo A."/>
            <person name="Cardenas M.E."/>
            <person name="Lodge J.D."/>
            <person name="Laessoe T."/>
            <person name="Pedersen O."/>
            <person name="Smith M.E."/>
            <person name="Kuyper T.W."/>
            <person name="Franco-Molano E.A."/>
            <person name="Baroni T.J."/>
            <person name="Aanen D.K."/>
        </authorList>
    </citation>
    <scope>NUCLEOTIDE SEQUENCE</scope>
    <source>
        <strain evidence="2">AP01</strain>
        <tissue evidence="2">Mycelium</tissue>
    </source>
</reference>
<accession>A0A9P7FZH2</accession>
<name>A0A9P7FZH2_9AGAR</name>
<dbReference type="EMBL" id="JABCKV010001106">
    <property type="protein sequence ID" value="KAG5640161.1"/>
    <property type="molecule type" value="Genomic_DNA"/>
</dbReference>
<evidence type="ECO:0000256" key="1">
    <source>
        <dbReference type="SAM" id="MobiDB-lite"/>
    </source>
</evidence>
<comment type="caution">
    <text evidence="2">The sequence shown here is derived from an EMBL/GenBank/DDBJ whole genome shotgun (WGS) entry which is preliminary data.</text>
</comment>
<keyword evidence="3" id="KW-1185">Reference proteome</keyword>
<protein>
    <recommendedName>
        <fullName evidence="4">F-box domain-containing protein</fullName>
    </recommendedName>
</protein>